<dbReference type="InterPro" id="IPR000515">
    <property type="entry name" value="MetI-like"/>
</dbReference>
<evidence type="ECO:0000256" key="1">
    <source>
        <dbReference type="ARBA" id="ARBA00004651"/>
    </source>
</evidence>
<evidence type="ECO:0000256" key="6">
    <source>
        <dbReference type="ARBA" id="ARBA00022989"/>
    </source>
</evidence>
<evidence type="ECO:0000256" key="8">
    <source>
        <dbReference type="RuleBase" id="RU363032"/>
    </source>
</evidence>
<protein>
    <submittedName>
        <fullName evidence="10">Spermidine/putrescine ABC transporter permease</fullName>
    </submittedName>
</protein>
<comment type="subcellular location">
    <subcellularLocation>
        <location evidence="1 8">Cell membrane</location>
        <topology evidence="1 8">Multi-pass membrane protein</topology>
    </subcellularLocation>
</comment>
<keyword evidence="5 8" id="KW-0812">Transmembrane</keyword>
<evidence type="ECO:0000313" key="11">
    <source>
        <dbReference type="Proteomes" id="UP000075391"/>
    </source>
</evidence>
<evidence type="ECO:0000259" key="9">
    <source>
        <dbReference type="PROSITE" id="PS50928"/>
    </source>
</evidence>
<feature type="transmembrane region" description="Helical" evidence="8">
    <location>
        <begin position="103"/>
        <end position="125"/>
    </location>
</feature>
<proteinExistence type="inferred from homology"/>
<evidence type="ECO:0000256" key="7">
    <source>
        <dbReference type="ARBA" id="ARBA00023136"/>
    </source>
</evidence>
<feature type="transmembrane region" description="Helical" evidence="8">
    <location>
        <begin position="189"/>
        <end position="215"/>
    </location>
</feature>
<dbReference type="Proteomes" id="UP000075391">
    <property type="component" value="Unassembled WGS sequence"/>
</dbReference>
<organism evidence="10 11">
    <name type="scientific">Bdellovibrio bacteriovorus</name>
    <dbReference type="NCBI Taxonomy" id="959"/>
    <lineage>
        <taxon>Bacteria</taxon>
        <taxon>Pseudomonadati</taxon>
        <taxon>Bdellovibrionota</taxon>
        <taxon>Bdellovibrionia</taxon>
        <taxon>Bdellovibrionales</taxon>
        <taxon>Pseudobdellovibrionaceae</taxon>
        <taxon>Bdellovibrio</taxon>
    </lineage>
</organism>
<dbReference type="PANTHER" id="PTHR43848">
    <property type="entry name" value="PUTRESCINE TRANSPORT SYSTEM PERMEASE PROTEIN POTI"/>
    <property type="match status" value="1"/>
</dbReference>
<comment type="similarity">
    <text evidence="2">Belongs to the binding-protein-dependent transport system permease family. CysTW subfamily.</text>
</comment>
<keyword evidence="4" id="KW-1003">Cell membrane</keyword>
<evidence type="ECO:0000256" key="2">
    <source>
        <dbReference type="ARBA" id="ARBA00007069"/>
    </source>
</evidence>
<evidence type="ECO:0000313" key="10">
    <source>
        <dbReference type="EMBL" id="KYG69982.1"/>
    </source>
</evidence>
<evidence type="ECO:0000256" key="3">
    <source>
        <dbReference type="ARBA" id="ARBA00022448"/>
    </source>
</evidence>
<comment type="caution">
    <text evidence="10">The sequence shown here is derived from an EMBL/GenBank/DDBJ whole genome shotgun (WGS) entry which is preliminary data.</text>
</comment>
<keyword evidence="3 8" id="KW-0813">Transport</keyword>
<dbReference type="InterPro" id="IPR035906">
    <property type="entry name" value="MetI-like_sf"/>
</dbReference>
<dbReference type="GO" id="GO:0005886">
    <property type="term" value="C:plasma membrane"/>
    <property type="evidence" value="ECO:0007669"/>
    <property type="project" value="UniProtKB-SubCell"/>
</dbReference>
<feature type="transmembrane region" description="Helical" evidence="8">
    <location>
        <begin position="235"/>
        <end position="254"/>
    </location>
</feature>
<keyword evidence="7 8" id="KW-0472">Membrane</keyword>
<dbReference type="RefSeq" id="WP_063242899.1">
    <property type="nucleotide sequence ID" value="NZ_LUKF01000003.1"/>
</dbReference>
<feature type="transmembrane region" description="Helical" evidence="8">
    <location>
        <begin position="137"/>
        <end position="156"/>
    </location>
</feature>
<dbReference type="AlphaFoldDB" id="A0A150WUM1"/>
<keyword evidence="6 8" id="KW-1133">Transmembrane helix</keyword>
<name>A0A150WUM1_BDEBC</name>
<gene>
    <name evidence="10" type="ORF">AZI85_14895</name>
</gene>
<dbReference type="PANTHER" id="PTHR43848:SF2">
    <property type="entry name" value="PUTRESCINE TRANSPORT SYSTEM PERMEASE PROTEIN POTI"/>
    <property type="match status" value="1"/>
</dbReference>
<evidence type="ECO:0000256" key="5">
    <source>
        <dbReference type="ARBA" id="ARBA00022692"/>
    </source>
</evidence>
<evidence type="ECO:0000256" key="4">
    <source>
        <dbReference type="ARBA" id="ARBA00022475"/>
    </source>
</evidence>
<dbReference type="Pfam" id="PF00528">
    <property type="entry name" value="BPD_transp_1"/>
    <property type="match status" value="1"/>
</dbReference>
<feature type="transmembrane region" description="Helical" evidence="8">
    <location>
        <begin position="12"/>
        <end position="38"/>
    </location>
</feature>
<dbReference type="Gene3D" id="1.10.3720.10">
    <property type="entry name" value="MetI-like"/>
    <property type="match status" value="1"/>
</dbReference>
<dbReference type="GO" id="GO:0055085">
    <property type="term" value="P:transmembrane transport"/>
    <property type="evidence" value="ECO:0007669"/>
    <property type="project" value="InterPro"/>
</dbReference>
<dbReference type="PROSITE" id="PS50928">
    <property type="entry name" value="ABC_TM1"/>
    <property type="match status" value="1"/>
</dbReference>
<sequence>MNKERARPSAPVLAKVVLGFVLAALYVPIVVMLISAFLEKNAEEVHFTVRWFMEVIQDAALMQALMNSLLIGLASSCVATVLGTLGALGLRRNQKSWRHSVEGLSVVSLIFPEIVFALSLLSWFFILQFELSRTKVILAHVSFSISYVMMTVNARLANLDASLEDAARDLGASTWQIQQQVLLPLLKPAILGGFVLSFLLSFDDFLITYFVNGVGQDTLPVKLYTAMKMGVSPKLNALSSIMFLMTLSVLIFFFRSASFRVLFEESRGKNGSNTEEKNL</sequence>
<dbReference type="SUPFAM" id="SSF161098">
    <property type="entry name" value="MetI-like"/>
    <property type="match status" value="1"/>
</dbReference>
<dbReference type="InterPro" id="IPR051789">
    <property type="entry name" value="Bact_Polyamine_Transport"/>
</dbReference>
<dbReference type="CDD" id="cd06261">
    <property type="entry name" value="TM_PBP2"/>
    <property type="match status" value="1"/>
</dbReference>
<reference evidence="10 11" key="1">
    <citation type="submission" date="2016-03" db="EMBL/GenBank/DDBJ databases">
        <authorList>
            <person name="Ploux O."/>
        </authorList>
    </citation>
    <scope>NUCLEOTIDE SEQUENCE [LARGE SCALE GENOMIC DNA]</scope>
    <source>
        <strain evidence="10 11">BER2</strain>
    </source>
</reference>
<accession>A0A150WUM1</accession>
<feature type="transmembrane region" description="Helical" evidence="8">
    <location>
        <begin position="69"/>
        <end position="91"/>
    </location>
</feature>
<feature type="domain" description="ABC transmembrane type-1" evidence="9">
    <location>
        <begin position="65"/>
        <end position="253"/>
    </location>
</feature>
<dbReference type="EMBL" id="LUKF01000003">
    <property type="protein sequence ID" value="KYG69982.1"/>
    <property type="molecule type" value="Genomic_DNA"/>
</dbReference>